<sequence length="74" mass="8670">GSYIRLKNLQVGYTLPSSWLTKYRISSLRIFFSGQDLWEKSNLWIKSLDPETASGSAWRYPIMRNYSFGVNLNF</sequence>
<accession>A0A2W5F9X0</accession>
<protein>
    <recommendedName>
        <fullName evidence="3">SusC/RagA family TonB-linked outer membrane protein</fullName>
    </recommendedName>
</protein>
<feature type="non-terminal residue" evidence="1">
    <location>
        <position position="1"/>
    </location>
</feature>
<name>A0A2W5F9X0_9SPHI</name>
<comment type="caution">
    <text evidence="1">The sequence shown here is derived from an EMBL/GenBank/DDBJ whole genome shotgun (WGS) entry which is preliminary data.</text>
</comment>
<dbReference type="Proteomes" id="UP000249645">
    <property type="component" value="Unassembled WGS sequence"/>
</dbReference>
<evidence type="ECO:0008006" key="3">
    <source>
        <dbReference type="Google" id="ProtNLM"/>
    </source>
</evidence>
<evidence type="ECO:0000313" key="1">
    <source>
        <dbReference type="EMBL" id="PZP52148.1"/>
    </source>
</evidence>
<proteinExistence type="predicted"/>
<dbReference type="AlphaFoldDB" id="A0A2W5F9X0"/>
<reference evidence="1 2" key="1">
    <citation type="submission" date="2017-11" db="EMBL/GenBank/DDBJ databases">
        <title>Infants hospitalized years apart are colonized by the same room-sourced microbial strains.</title>
        <authorList>
            <person name="Brooks B."/>
            <person name="Olm M.R."/>
            <person name="Firek B.A."/>
            <person name="Baker R."/>
            <person name="Thomas B.C."/>
            <person name="Morowitz M.J."/>
            <person name="Banfield J.F."/>
        </authorList>
    </citation>
    <scope>NUCLEOTIDE SEQUENCE [LARGE SCALE GENOMIC DNA]</scope>
    <source>
        <strain evidence="1">S2_009_000_R2_76</strain>
    </source>
</reference>
<gene>
    <name evidence="1" type="ORF">DI598_01375</name>
</gene>
<organism evidence="1 2">
    <name type="scientific">Pseudopedobacter saltans</name>
    <dbReference type="NCBI Taxonomy" id="151895"/>
    <lineage>
        <taxon>Bacteria</taxon>
        <taxon>Pseudomonadati</taxon>
        <taxon>Bacteroidota</taxon>
        <taxon>Sphingobacteriia</taxon>
        <taxon>Sphingobacteriales</taxon>
        <taxon>Sphingobacteriaceae</taxon>
        <taxon>Pseudopedobacter</taxon>
    </lineage>
</organism>
<evidence type="ECO:0000313" key="2">
    <source>
        <dbReference type="Proteomes" id="UP000249645"/>
    </source>
</evidence>
<dbReference type="EMBL" id="QFOI01000011">
    <property type="protein sequence ID" value="PZP52148.1"/>
    <property type="molecule type" value="Genomic_DNA"/>
</dbReference>